<gene>
    <name evidence="1" type="ORF">ACFQGU_01820</name>
</gene>
<evidence type="ECO:0000313" key="2">
    <source>
        <dbReference type="Proteomes" id="UP001596138"/>
    </source>
</evidence>
<evidence type="ECO:0000313" key="1">
    <source>
        <dbReference type="EMBL" id="MFC6236599.1"/>
    </source>
</evidence>
<dbReference type="Proteomes" id="UP001596138">
    <property type="component" value="Unassembled WGS sequence"/>
</dbReference>
<dbReference type="EMBL" id="JBHSTI010000002">
    <property type="protein sequence ID" value="MFC6236599.1"/>
    <property type="molecule type" value="Genomic_DNA"/>
</dbReference>
<protein>
    <submittedName>
        <fullName evidence="1">Uncharacterized protein</fullName>
    </submittedName>
</protein>
<reference evidence="2" key="1">
    <citation type="journal article" date="2019" name="Int. J. Syst. Evol. Microbiol.">
        <title>The Global Catalogue of Microorganisms (GCM) 10K type strain sequencing project: providing services to taxonomists for standard genome sequencing and annotation.</title>
        <authorList>
            <consortium name="The Broad Institute Genomics Platform"/>
            <consortium name="The Broad Institute Genome Sequencing Center for Infectious Disease"/>
            <person name="Wu L."/>
            <person name="Ma J."/>
        </authorList>
    </citation>
    <scope>NUCLEOTIDE SEQUENCE [LARGE SCALE GENOMIC DNA]</scope>
    <source>
        <strain evidence="2">CGMCC 4.7317</strain>
    </source>
</reference>
<sequence length="48" mass="5126">MWTATTYDGTQAVMDLLRSGVSLSLLLDLAEPSGPRSAELYVAELVAL</sequence>
<proteinExistence type="predicted"/>
<accession>A0ABW1SX48</accession>
<organism evidence="1 2">
    <name type="scientific">Longivirga aurantiaca</name>
    <dbReference type="NCBI Taxonomy" id="1837743"/>
    <lineage>
        <taxon>Bacteria</taxon>
        <taxon>Bacillati</taxon>
        <taxon>Actinomycetota</taxon>
        <taxon>Actinomycetes</taxon>
        <taxon>Sporichthyales</taxon>
        <taxon>Sporichthyaceae</taxon>
        <taxon>Longivirga</taxon>
    </lineage>
</organism>
<dbReference type="RefSeq" id="WP_386763641.1">
    <property type="nucleotide sequence ID" value="NZ_JBHSTI010000002.1"/>
</dbReference>
<name>A0ABW1SX48_9ACTN</name>
<comment type="caution">
    <text evidence="1">The sequence shown here is derived from an EMBL/GenBank/DDBJ whole genome shotgun (WGS) entry which is preliminary data.</text>
</comment>
<keyword evidence="2" id="KW-1185">Reference proteome</keyword>